<evidence type="ECO:0000313" key="9">
    <source>
        <dbReference type="Proteomes" id="UP000678393"/>
    </source>
</evidence>
<dbReference type="InterPro" id="IPR036734">
    <property type="entry name" value="Neur_chan_lig-bd_sf"/>
</dbReference>
<dbReference type="Proteomes" id="UP000678393">
    <property type="component" value="Unassembled WGS sequence"/>
</dbReference>
<evidence type="ECO:0000256" key="5">
    <source>
        <dbReference type="RuleBase" id="RU000687"/>
    </source>
</evidence>
<protein>
    <submittedName>
        <fullName evidence="8">Uncharacterized protein</fullName>
    </submittedName>
</protein>
<dbReference type="CDD" id="cd18989">
    <property type="entry name" value="LGIC_ECD_cation"/>
    <property type="match status" value="1"/>
</dbReference>
<dbReference type="OrthoDB" id="6142676at2759"/>
<keyword evidence="3 5" id="KW-1133">Transmembrane helix</keyword>
<feature type="domain" description="Neurotransmitter-gated ion-channel transmembrane" evidence="7">
    <location>
        <begin position="243"/>
        <end position="324"/>
    </location>
</feature>
<dbReference type="GO" id="GO:0016020">
    <property type="term" value="C:membrane"/>
    <property type="evidence" value="ECO:0007669"/>
    <property type="project" value="UniProtKB-SubCell"/>
</dbReference>
<dbReference type="InterPro" id="IPR006029">
    <property type="entry name" value="Neurotrans-gated_channel_TM"/>
</dbReference>
<accession>A0A8S3ZSW6</accession>
<dbReference type="AlphaFoldDB" id="A0A8S3ZSW6"/>
<dbReference type="SUPFAM" id="SSF63712">
    <property type="entry name" value="Nicotinic receptor ligand binding domain-like"/>
    <property type="match status" value="1"/>
</dbReference>
<dbReference type="GO" id="GO:0005230">
    <property type="term" value="F:extracellular ligand-gated monoatomic ion channel activity"/>
    <property type="evidence" value="ECO:0007669"/>
    <property type="project" value="InterPro"/>
</dbReference>
<dbReference type="GO" id="GO:0004888">
    <property type="term" value="F:transmembrane signaling receptor activity"/>
    <property type="evidence" value="ECO:0007669"/>
    <property type="project" value="InterPro"/>
</dbReference>
<feature type="domain" description="Neurotransmitter-gated ion-channel ligand-binding" evidence="6">
    <location>
        <begin position="33"/>
        <end position="235"/>
    </location>
</feature>
<dbReference type="PANTHER" id="PTHR18945">
    <property type="entry name" value="NEUROTRANSMITTER GATED ION CHANNEL"/>
    <property type="match status" value="1"/>
</dbReference>
<dbReference type="InterPro" id="IPR006201">
    <property type="entry name" value="Neur_channel"/>
</dbReference>
<keyword evidence="5" id="KW-0407">Ion channel</keyword>
<evidence type="ECO:0000256" key="4">
    <source>
        <dbReference type="ARBA" id="ARBA00023136"/>
    </source>
</evidence>
<evidence type="ECO:0000313" key="8">
    <source>
        <dbReference type="EMBL" id="CAG5132597.1"/>
    </source>
</evidence>
<dbReference type="Gene3D" id="2.70.170.10">
    <property type="entry name" value="Neurotransmitter-gated ion-channel ligand-binding domain"/>
    <property type="match status" value="1"/>
</dbReference>
<proteinExistence type="inferred from homology"/>
<keyword evidence="5" id="KW-0732">Signal</keyword>
<keyword evidence="4 5" id="KW-0472">Membrane</keyword>
<name>A0A8S3ZSW6_9EUPU</name>
<gene>
    <name evidence="8" type="ORF">CUNI_LOCUS18155</name>
</gene>
<sequence>MLDKVANFTELFFLLIAVYVFHKTQAGFNDTVRLFNNILKSYDSNIRPAVNTSKPITVSVSFNVRKLLTFVETDQKFDLNAWLNFTWVDEIRTWNPKDYGGIRLIHPTPKDVWRPGILISNSFLYKDIFDRQNTPTSLHSNGLVRWYPGDVFSAYCTFNMTYFPFDEQTCFIRIQATEFIQEIHFVPSFSSIINDTYISNGEWSLISSSVIADEQTYNDEFFSRVTFYMNFKRKPEFFIYNVLIPVILVSFLSPLSFVLPEGSVDRASFSITVLLSLSLFMGMVSQQLPKNSDTFPIMITYLFVLLLHSGACVFATVLHLRWNDFNISKMIKRHLDKKDVPLNKTCQLEANGSPDFKCETNCPYETRSQSTSLSGQSSVEIYAGDISTGNKAVQNTDNGCDKFNDIWNSWTGSPNGIVESRYASNLFKAKTCPKNVTRVCTRVIEKIQEKCSRKLYSTLKHHLADLNVQLFILFNMSWVVISAFFLNKLSSHN</sequence>
<evidence type="ECO:0000256" key="1">
    <source>
        <dbReference type="ARBA" id="ARBA00004141"/>
    </source>
</evidence>
<keyword evidence="9" id="KW-1185">Reference proteome</keyword>
<dbReference type="FunFam" id="2.70.170.10:FF:000028">
    <property type="entry name" value="AcetylCholine Receptor"/>
    <property type="match status" value="1"/>
</dbReference>
<dbReference type="Pfam" id="PF02932">
    <property type="entry name" value="Neur_chan_memb"/>
    <property type="match status" value="1"/>
</dbReference>
<feature type="transmembrane region" description="Helical" evidence="5">
    <location>
        <begin position="267"/>
        <end position="285"/>
    </location>
</feature>
<feature type="transmembrane region" description="Helical" evidence="5">
    <location>
        <begin position="297"/>
        <end position="320"/>
    </location>
</feature>
<dbReference type="InterPro" id="IPR036719">
    <property type="entry name" value="Neuro-gated_channel_TM_sf"/>
</dbReference>
<dbReference type="SUPFAM" id="SSF90112">
    <property type="entry name" value="Neurotransmitter-gated ion-channel transmembrane pore"/>
    <property type="match status" value="1"/>
</dbReference>
<dbReference type="InterPro" id="IPR018000">
    <property type="entry name" value="Neurotransmitter_ion_chnl_CS"/>
</dbReference>
<reference evidence="8" key="1">
    <citation type="submission" date="2021-04" db="EMBL/GenBank/DDBJ databases">
        <authorList>
            <consortium name="Molecular Ecology Group"/>
        </authorList>
    </citation>
    <scope>NUCLEOTIDE SEQUENCE</scope>
</reference>
<feature type="signal peptide" evidence="5">
    <location>
        <begin position="1"/>
        <end position="26"/>
    </location>
</feature>
<comment type="similarity">
    <text evidence="5">Belongs to the ligand-gated ion channel (TC 1.A.9) family.</text>
</comment>
<feature type="transmembrane region" description="Helical" evidence="5">
    <location>
        <begin position="237"/>
        <end position="260"/>
    </location>
</feature>
<evidence type="ECO:0000256" key="2">
    <source>
        <dbReference type="ARBA" id="ARBA00022692"/>
    </source>
</evidence>
<keyword evidence="2 5" id="KW-0812">Transmembrane</keyword>
<dbReference type="InterPro" id="IPR006202">
    <property type="entry name" value="Neur_chan_lig-bd"/>
</dbReference>
<dbReference type="InterPro" id="IPR038050">
    <property type="entry name" value="Neuro_actylchol_rec"/>
</dbReference>
<dbReference type="CDD" id="cd19051">
    <property type="entry name" value="LGIC_TM_cation"/>
    <property type="match status" value="1"/>
</dbReference>
<evidence type="ECO:0000259" key="7">
    <source>
        <dbReference type="Pfam" id="PF02932"/>
    </source>
</evidence>
<dbReference type="PRINTS" id="PR00252">
    <property type="entry name" value="NRIONCHANNEL"/>
</dbReference>
<feature type="chain" id="PRO_5035966892" evidence="5">
    <location>
        <begin position="27"/>
        <end position="493"/>
    </location>
</feature>
<evidence type="ECO:0000259" key="6">
    <source>
        <dbReference type="Pfam" id="PF02931"/>
    </source>
</evidence>
<feature type="transmembrane region" description="Helical" evidence="5">
    <location>
        <begin position="463"/>
        <end position="486"/>
    </location>
</feature>
<dbReference type="Gene3D" id="1.20.58.390">
    <property type="entry name" value="Neurotransmitter-gated ion-channel transmembrane domain"/>
    <property type="match status" value="1"/>
</dbReference>
<comment type="subcellular location">
    <subcellularLocation>
        <location evidence="1">Membrane</location>
        <topology evidence="1">Multi-pass membrane protein</topology>
    </subcellularLocation>
</comment>
<comment type="caution">
    <text evidence="8">The sequence shown here is derived from an EMBL/GenBank/DDBJ whole genome shotgun (WGS) entry which is preliminary data.</text>
</comment>
<dbReference type="PROSITE" id="PS00236">
    <property type="entry name" value="NEUROTR_ION_CHANNEL"/>
    <property type="match status" value="1"/>
</dbReference>
<dbReference type="Pfam" id="PF02931">
    <property type="entry name" value="Neur_chan_LBD"/>
    <property type="match status" value="1"/>
</dbReference>
<keyword evidence="5" id="KW-0813">Transport</keyword>
<evidence type="ECO:0000256" key="3">
    <source>
        <dbReference type="ARBA" id="ARBA00022989"/>
    </source>
</evidence>
<organism evidence="8 9">
    <name type="scientific">Candidula unifasciata</name>
    <dbReference type="NCBI Taxonomy" id="100452"/>
    <lineage>
        <taxon>Eukaryota</taxon>
        <taxon>Metazoa</taxon>
        <taxon>Spiralia</taxon>
        <taxon>Lophotrochozoa</taxon>
        <taxon>Mollusca</taxon>
        <taxon>Gastropoda</taxon>
        <taxon>Heterobranchia</taxon>
        <taxon>Euthyneura</taxon>
        <taxon>Panpulmonata</taxon>
        <taxon>Eupulmonata</taxon>
        <taxon>Stylommatophora</taxon>
        <taxon>Helicina</taxon>
        <taxon>Helicoidea</taxon>
        <taxon>Geomitridae</taxon>
        <taxon>Candidula</taxon>
    </lineage>
</organism>
<keyword evidence="5" id="KW-0406">Ion transport</keyword>
<dbReference type="EMBL" id="CAJHNH020005512">
    <property type="protein sequence ID" value="CAG5132597.1"/>
    <property type="molecule type" value="Genomic_DNA"/>
</dbReference>